<evidence type="ECO:0008006" key="6">
    <source>
        <dbReference type="Google" id="ProtNLM"/>
    </source>
</evidence>
<keyword evidence="3" id="KW-0812">Transmembrane</keyword>
<keyword evidence="1" id="KW-0802">TPR repeat</keyword>
<dbReference type="InterPro" id="IPR019734">
    <property type="entry name" value="TPR_rpt"/>
</dbReference>
<gene>
    <name evidence="4" type="ORF">H8744_01575</name>
</gene>
<dbReference type="PROSITE" id="PS50005">
    <property type="entry name" value="TPR"/>
    <property type="match status" value="1"/>
</dbReference>
<proteinExistence type="predicted"/>
<feature type="coiled-coil region" evidence="2">
    <location>
        <begin position="402"/>
        <end position="489"/>
    </location>
</feature>
<dbReference type="InterPro" id="IPR011990">
    <property type="entry name" value="TPR-like_helical_dom_sf"/>
</dbReference>
<feature type="repeat" description="TPR" evidence="1">
    <location>
        <begin position="145"/>
        <end position="178"/>
    </location>
</feature>
<accession>A0A926EXX7</accession>
<dbReference type="Proteomes" id="UP000651085">
    <property type="component" value="Unassembled WGS sequence"/>
</dbReference>
<evidence type="ECO:0000256" key="1">
    <source>
        <dbReference type="PROSITE-ProRule" id="PRU00339"/>
    </source>
</evidence>
<name>A0A926EXX7_9BACT</name>
<reference evidence="4" key="1">
    <citation type="submission" date="2020-08" db="EMBL/GenBank/DDBJ databases">
        <title>Genome public.</title>
        <authorList>
            <person name="Liu C."/>
            <person name="Sun Q."/>
        </authorList>
    </citation>
    <scope>NUCLEOTIDE SEQUENCE</scope>
    <source>
        <strain evidence="4">N12</strain>
    </source>
</reference>
<keyword evidence="2" id="KW-0175">Coiled coil</keyword>
<evidence type="ECO:0000256" key="3">
    <source>
        <dbReference type="SAM" id="Phobius"/>
    </source>
</evidence>
<keyword evidence="5" id="KW-1185">Reference proteome</keyword>
<dbReference type="EMBL" id="JACRTF010000001">
    <property type="protein sequence ID" value="MBC8591948.1"/>
    <property type="molecule type" value="Genomic_DNA"/>
</dbReference>
<comment type="caution">
    <text evidence="4">The sequence shown here is derived from an EMBL/GenBank/DDBJ whole genome shotgun (WGS) entry which is preliminary data.</text>
</comment>
<dbReference type="AlphaFoldDB" id="A0A926EXX7"/>
<keyword evidence="3" id="KW-0472">Membrane</keyword>
<sequence length="607" mass="71134">MKSLLPLIYIICFHIIFLSACTDKRHQLHSELFYIESLSDEKPDSAAILLHQFAIENRGLSQADEAYYNLLQTKTNILLKASPSDSIINTVINYYENNEDEHKLALAYYYKSQISMSLEADSIAMVYILKTIDKVKMTNNLQLLSNAYNHLGFIYLIQNLPSNALQAFKKAYEYTDQLPRKHLNKPVYLRNIARAYNLKNILSHNSDKHSYRDSAILFYNKAISLQTDSTPKNISLSIYKELSTTYMLNNDFTKSFKYLEASLDSNKLQEYFNKKAGIFLRMGQFDSASFYVQKCMINSGLYDRYTIYDKLLRIEKKKNNPQKALEYADSLLILSDSMITRTIPEEMIEIQKKYNEEKLRAEKASIEIKYEKEKSHSLLISFIVVVLLFLSTYIYIYSYFKKKKLQQSLLRQRNELLLLNQKARQWNTQVQLSQKKIRQLEDEKKKIESDLHIIANEKELILKEKDEELELYRKQESDLQTQKAKYEELCYVEFKKLFLSVPLSRKIPAFGIERVVTEKLSTHSQKQLMSIMDEICYSFASRLHVLLQESTEKTCLCCLIRLEVKPKYIMILCDLSKETYYKQCQRIAESLMGKSSASALKEYLSSF</sequence>
<protein>
    <recommendedName>
        <fullName evidence="6">Tetratricopeptide repeat protein</fullName>
    </recommendedName>
</protein>
<dbReference type="Gene3D" id="1.25.40.10">
    <property type="entry name" value="Tetratricopeptide repeat domain"/>
    <property type="match status" value="1"/>
</dbReference>
<keyword evidence="3" id="KW-1133">Transmembrane helix</keyword>
<evidence type="ECO:0000313" key="4">
    <source>
        <dbReference type="EMBL" id="MBC8591948.1"/>
    </source>
</evidence>
<organism evidence="4 5">
    <name type="scientific">Jilunia laotingensis</name>
    <dbReference type="NCBI Taxonomy" id="2763675"/>
    <lineage>
        <taxon>Bacteria</taxon>
        <taxon>Pseudomonadati</taxon>
        <taxon>Bacteroidota</taxon>
        <taxon>Bacteroidia</taxon>
        <taxon>Bacteroidales</taxon>
        <taxon>Bacteroidaceae</taxon>
        <taxon>Jilunia</taxon>
    </lineage>
</organism>
<dbReference type="PROSITE" id="PS51257">
    <property type="entry name" value="PROKAR_LIPOPROTEIN"/>
    <property type="match status" value="1"/>
</dbReference>
<evidence type="ECO:0000256" key="2">
    <source>
        <dbReference type="SAM" id="Coils"/>
    </source>
</evidence>
<feature type="transmembrane region" description="Helical" evidence="3">
    <location>
        <begin position="378"/>
        <end position="400"/>
    </location>
</feature>
<evidence type="ECO:0000313" key="5">
    <source>
        <dbReference type="Proteomes" id="UP000651085"/>
    </source>
</evidence>
<dbReference type="RefSeq" id="WP_262433166.1">
    <property type="nucleotide sequence ID" value="NZ_JACRTF010000001.1"/>
</dbReference>
<dbReference type="SUPFAM" id="SSF48452">
    <property type="entry name" value="TPR-like"/>
    <property type="match status" value="2"/>
</dbReference>